<dbReference type="GO" id="GO:0004175">
    <property type="term" value="F:endopeptidase activity"/>
    <property type="evidence" value="ECO:0007669"/>
    <property type="project" value="UniProtKB-ARBA"/>
</dbReference>
<keyword evidence="1" id="KW-0472">Membrane</keyword>
<organism evidence="3 4">
    <name type="scientific">Jeotgalibacillus soli</name>
    <dbReference type="NCBI Taxonomy" id="889306"/>
    <lineage>
        <taxon>Bacteria</taxon>
        <taxon>Bacillati</taxon>
        <taxon>Bacillota</taxon>
        <taxon>Bacilli</taxon>
        <taxon>Bacillales</taxon>
        <taxon>Caryophanaceae</taxon>
        <taxon>Jeotgalibacillus</taxon>
    </lineage>
</organism>
<feature type="transmembrane region" description="Helical" evidence="1">
    <location>
        <begin position="51"/>
        <end position="74"/>
    </location>
</feature>
<feature type="transmembrane region" description="Helical" evidence="1">
    <location>
        <begin position="166"/>
        <end position="185"/>
    </location>
</feature>
<reference evidence="3 4" key="1">
    <citation type="submission" date="2015-01" db="EMBL/GenBank/DDBJ databases">
        <title>Genome sequencing of Jeotgalibacillus soli.</title>
        <authorList>
            <person name="Goh K.M."/>
            <person name="Chan K.-G."/>
            <person name="Yaakop A.S."/>
            <person name="Ee R."/>
            <person name="Gan H.M."/>
            <person name="Chan C.S."/>
        </authorList>
    </citation>
    <scope>NUCLEOTIDE SEQUENCE [LARGE SCALE GENOMIC DNA]</scope>
    <source>
        <strain evidence="3 4">P9</strain>
    </source>
</reference>
<dbReference type="RefSeq" id="WP_041090133.1">
    <property type="nucleotide sequence ID" value="NZ_JXRP01000019.1"/>
</dbReference>
<comment type="caution">
    <text evidence="3">The sequence shown here is derived from an EMBL/GenBank/DDBJ whole genome shotgun (WGS) entry which is preliminary data.</text>
</comment>
<feature type="domain" description="CAAX prenyl protease 2/Lysostaphin resistance protein A-like" evidence="2">
    <location>
        <begin position="103"/>
        <end position="179"/>
    </location>
</feature>
<evidence type="ECO:0000313" key="3">
    <source>
        <dbReference type="EMBL" id="KIL44230.1"/>
    </source>
</evidence>
<keyword evidence="1" id="KW-0812">Transmembrane</keyword>
<feature type="transmembrane region" description="Helical" evidence="1">
    <location>
        <begin position="113"/>
        <end position="135"/>
    </location>
</feature>
<evidence type="ECO:0000259" key="2">
    <source>
        <dbReference type="Pfam" id="PF02517"/>
    </source>
</evidence>
<protein>
    <recommendedName>
        <fullName evidence="2">CAAX prenyl protease 2/Lysostaphin resistance protein A-like domain-containing protein</fullName>
    </recommendedName>
</protein>
<dbReference type="GO" id="GO:0080120">
    <property type="term" value="P:CAAX-box protein maturation"/>
    <property type="evidence" value="ECO:0007669"/>
    <property type="project" value="UniProtKB-ARBA"/>
</dbReference>
<name>A0A0C2R1P3_9BACL</name>
<dbReference type="EMBL" id="JXRP01000019">
    <property type="protein sequence ID" value="KIL44230.1"/>
    <property type="molecule type" value="Genomic_DNA"/>
</dbReference>
<dbReference type="PATRIC" id="fig|889306.3.peg.3208"/>
<dbReference type="Proteomes" id="UP000031938">
    <property type="component" value="Unassembled WGS sequence"/>
</dbReference>
<dbReference type="OrthoDB" id="1523022at2"/>
<dbReference type="STRING" id="889306.KP78_31940"/>
<keyword evidence="4" id="KW-1185">Reference proteome</keyword>
<feature type="transmembrane region" description="Helical" evidence="1">
    <location>
        <begin position="142"/>
        <end position="160"/>
    </location>
</feature>
<evidence type="ECO:0000256" key="1">
    <source>
        <dbReference type="SAM" id="Phobius"/>
    </source>
</evidence>
<accession>A0A0C2R1P3</accession>
<keyword evidence="1" id="KW-1133">Transmembrane helix</keyword>
<gene>
    <name evidence="3" type="ORF">KP78_31940</name>
</gene>
<feature type="transmembrane region" description="Helical" evidence="1">
    <location>
        <begin position="20"/>
        <end position="39"/>
    </location>
</feature>
<proteinExistence type="predicted"/>
<evidence type="ECO:0000313" key="4">
    <source>
        <dbReference type="Proteomes" id="UP000031938"/>
    </source>
</evidence>
<dbReference type="Pfam" id="PF02517">
    <property type="entry name" value="Rce1-like"/>
    <property type="match status" value="1"/>
</dbReference>
<dbReference type="InterPro" id="IPR003675">
    <property type="entry name" value="Rce1/LyrA-like_dom"/>
</dbReference>
<sequence length="204" mass="23089">MKKQQQLIAQMTGEELYRQLFFTQVLLFVIGIIAAVFTFDHVKEFLILLKINPMIIITGVSAGIGIVLADLFLMKHLPQHYYDDGGINEKIFSSLSPGKIAKLAACIAVCEELLFRGVIQANFGILCASIIFAVIHIRYFNHWYLAVNIIILSFIIGAVFAWTQSLWATIILHFIVDFLLGLVIMKQSLHKNRKEGESHETRPI</sequence>
<dbReference type="AlphaFoldDB" id="A0A0C2R1P3"/>